<gene>
    <name evidence="1" type="ORF">AA314_00609</name>
</gene>
<name>A0AAC8Q0Z5_9BACT</name>
<reference evidence="1 2" key="1">
    <citation type="submission" date="2015-05" db="EMBL/GenBank/DDBJ databases">
        <title>Genome assembly of Archangium gephyra DSM 2261.</title>
        <authorList>
            <person name="Sharma G."/>
            <person name="Subramanian S."/>
        </authorList>
    </citation>
    <scope>NUCLEOTIDE SEQUENCE [LARGE SCALE GENOMIC DNA]</scope>
    <source>
        <strain evidence="1 2">DSM 2261</strain>
    </source>
</reference>
<organism evidence="1 2">
    <name type="scientific">Archangium gephyra</name>
    <dbReference type="NCBI Taxonomy" id="48"/>
    <lineage>
        <taxon>Bacteria</taxon>
        <taxon>Pseudomonadati</taxon>
        <taxon>Myxococcota</taxon>
        <taxon>Myxococcia</taxon>
        <taxon>Myxococcales</taxon>
        <taxon>Cystobacterineae</taxon>
        <taxon>Archangiaceae</taxon>
        <taxon>Archangium</taxon>
    </lineage>
</organism>
<dbReference type="AlphaFoldDB" id="A0AAC8Q0Z5"/>
<proteinExistence type="predicted"/>
<dbReference type="Proteomes" id="UP000035579">
    <property type="component" value="Chromosome"/>
</dbReference>
<evidence type="ECO:0000313" key="1">
    <source>
        <dbReference type="EMBL" id="AKI98982.1"/>
    </source>
</evidence>
<sequence>MVTRETNAFVRQYNARIRALREELGLPSWAPGSRLPERRRLLALLSDAQPVTTGEQLEALGLRSLGYSLRDSDLVPVVVSRRWEDLGLLLLGSDVSAMKGCIDVLDLREETWMVSEEFDRREDGLMPWDSLPRDAKDAVRARHAAAKAADAEVQARHRAELEARNRRAELNRQRCPELVEEMKVRDFACPHCQVLTRGFRFLPRSESFVCPSCSRSFNALAFASPAKDR</sequence>
<dbReference type="KEGG" id="age:AA314_00609"/>
<dbReference type="EMBL" id="CP011509">
    <property type="protein sequence ID" value="AKI98982.1"/>
    <property type="molecule type" value="Genomic_DNA"/>
</dbReference>
<accession>A0AAC8Q0Z5</accession>
<protein>
    <submittedName>
        <fullName evidence="1">Uncharacterized protein</fullName>
    </submittedName>
</protein>
<evidence type="ECO:0000313" key="2">
    <source>
        <dbReference type="Proteomes" id="UP000035579"/>
    </source>
</evidence>